<dbReference type="AlphaFoldDB" id="A0A930GZW9"/>
<feature type="transmembrane region" description="Helical" evidence="1">
    <location>
        <begin position="45"/>
        <end position="66"/>
    </location>
</feature>
<dbReference type="EMBL" id="JABZRD010000425">
    <property type="protein sequence ID" value="MBF1284238.1"/>
    <property type="molecule type" value="Genomic_DNA"/>
</dbReference>
<keyword evidence="1" id="KW-1133">Transmembrane helix</keyword>
<keyword evidence="1" id="KW-0472">Membrane</keyword>
<keyword evidence="1" id="KW-0812">Transmembrane</keyword>
<accession>A0A930GZW9</accession>
<dbReference type="Proteomes" id="UP000709351">
    <property type="component" value="Unassembled WGS sequence"/>
</dbReference>
<organism evidence="2 3">
    <name type="scientific">Oribacterium parvum</name>
    <dbReference type="NCBI Taxonomy" id="1501329"/>
    <lineage>
        <taxon>Bacteria</taxon>
        <taxon>Bacillati</taxon>
        <taxon>Bacillota</taxon>
        <taxon>Clostridia</taxon>
        <taxon>Lachnospirales</taxon>
        <taxon>Lachnospiraceae</taxon>
        <taxon>Oribacterium</taxon>
    </lineage>
</organism>
<feature type="transmembrane region" description="Helical" evidence="1">
    <location>
        <begin position="12"/>
        <end position="33"/>
    </location>
</feature>
<dbReference type="RefSeq" id="WP_009534036.1">
    <property type="nucleotide sequence ID" value="NZ_CAUSUX010000004.1"/>
</dbReference>
<dbReference type="InterPro" id="IPR032820">
    <property type="entry name" value="ATPase_put"/>
</dbReference>
<evidence type="ECO:0000256" key="1">
    <source>
        <dbReference type="SAM" id="Phobius"/>
    </source>
</evidence>
<comment type="caution">
    <text evidence="2">The sequence shown here is derived from an EMBL/GenBank/DDBJ whole genome shotgun (WGS) entry which is preliminary data.</text>
</comment>
<dbReference type="Pfam" id="PF09527">
    <property type="entry name" value="ATPase_gene1"/>
    <property type="match status" value="1"/>
</dbReference>
<reference evidence="2" key="1">
    <citation type="submission" date="2020-04" db="EMBL/GenBank/DDBJ databases">
        <title>Deep metagenomics examines the oral microbiome during advanced dental caries in children, revealing novel taxa and co-occurrences with host molecules.</title>
        <authorList>
            <person name="Baker J.L."/>
            <person name="Morton J.T."/>
            <person name="Dinis M."/>
            <person name="Alvarez R."/>
            <person name="Tran N.C."/>
            <person name="Knight R."/>
            <person name="Edlund A."/>
        </authorList>
    </citation>
    <scope>NUCLEOTIDE SEQUENCE</scope>
    <source>
        <strain evidence="2">JCVI_24_bin.2</strain>
    </source>
</reference>
<evidence type="ECO:0000313" key="3">
    <source>
        <dbReference type="Proteomes" id="UP000709351"/>
    </source>
</evidence>
<evidence type="ECO:0000313" key="2">
    <source>
        <dbReference type="EMBL" id="MBF1284238.1"/>
    </source>
</evidence>
<protein>
    <submittedName>
        <fullName evidence="2">AtpZ/AtpI family protein</fullName>
    </submittedName>
</protein>
<sequence length="88" mass="10166">MKEWSKALKNLSILTQLGLSLAMPLLLCLFLVYRLREAFSLGYWIYIPAFFFGLGGSCMTAYKVYLSVCKKEEEEKKSKDKAFNEHKS</sequence>
<gene>
    <name evidence="2" type="ORF">HXM93_06895</name>
</gene>
<name>A0A930GZW9_9FIRM</name>
<proteinExistence type="predicted"/>